<dbReference type="EMBL" id="CP032405">
    <property type="protein sequence ID" value="QRF49989.1"/>
    <property type="molecule type" value="Genomic_DNA"/>
</dbReference>
<evidence type="ECO:0000313" key="1">
    <source>
        <dbReference type="EMBL" id="QRF49989.1"/>
    </source>
</evidence>
<gene>
    <name evidence="1" type="ORF">D4A92_00280</name>
</gene>
<dbReference type="RefSeq" id="WP_203017322.1">
    <property type="nucleotide sequence ID" value="NZ_CP032405.1"/>
</dbReference>
<protein>
    <submittedName>
        <fullName evidence="1">Uncharacterized protein</fullName>
    </submittedName>
</protein>
<sequence length="251" mass="28009">MPQAAFADSTTAPSQHPTISFVVEALEDIHLKLTTLAASACLAIEDGDTEDNFVDGLSELFRLTLDELRNTRLWLDHDRPQMEPAQAIAKSDDPWIEAKVFWRVIEIIKAVRQESGLPVYDAEEEWPVSFLSEVKTMARGYVEQVGAKAGSWDDPLEVGSYLPWIEMVIRSDLTKQTEPVTGQADNNARGTQNSTREMRDQFIAQAHADGFSPADISMALGLRQTVVERTIRRLTREAAPETGEHEEARTA</sequence>
<accession>A0ABX7EPF3</accession>
<organism evidence="1 2">
    <name type="scientific">Rhizobium rosettiformans</name>
    <dbReference type="NCBI Taxonomy" id="1368430"/>
    <lineage>
        <taxon>Bacteria</taxon>
        <taxon>Pseudomonadati</taxon>
        <taxon>Pseudomonadota</taxon>
        <taxon>Alphaproteobacteria</taxon>
        <taxon>Hyphomicrobiales</taxon>
        <taxon>Rhizobiaceae</taxon>
        <taxon>Rhizobium/Agrobacterium group</taxon>
        <taxon>Rhizobium</taxon>
    </lineage>
</organism>
<dbReference type="Proteomes" id="UP000596351">
    <property type="component" value="Chromosome"/>
</dbReference>
<reference evidence="1 2" key="1">
    <citation type="submission" date="2018-09" db="EMBL/GenBank/DDBJ databases">
        <title>Rhizobium sp. MAE2-X.</title>
        <authorList>
            <person name="Lee Y."/>
            <person name="Jeon C.O."/>
        </authorList>
    </citation>
    <scope>NUCLEOTIDE SEQUENCE [LARGE SCALE GENOMIC DNA]</scope>
    <source>
        <strain evidence="1 2">MAE2-X</strain>
    </source>
</reference>
<proteinExistence type="predicted"/>
<evidence type="ECO:0000313" key="2">
    <source>
        <dbReference type="Proteomes" id="UP000596351"/>
    </source>
</evidence>
<keyword evidence="2" id="KW-1185">Reference proteome</keyword>
<name>A0ABX7EPF3_9HYPH</name>